<evidence type="ECO:0000256" key="1">
    <source>
        <dbReference type="RuleBase" id="RU363076"/>
    </source>
</evidence>
<comment type="similarity">
    <text evidence="1">Belongs to the SURF1 family.</text>
</comment>
<dbReference type="GO" id="GO:0005886">
    <property type="term" value="C:plasma membrane"/>
    <property type="evidence" value="ECO:0007669"/>
    <property type="project" value="UniProtKB-SubCell"/>
</dbReference>
<dbReference type="Pfam" id="PF02104">
    <property type="entry name" value="SURF1"/>
    <property type="match status" value="1"/>
</dbReference>
<dbReference type="Proteomes" id="UP000516404">
    <property type="component" value="Chromosome"/>
</dbReference>
<proteinExistence type="inferred from homology"/>
<keyword evidence="3" id="KW-1185">Reference proteome</keyword>
<dbReference type="KEGG" id="rter:IDM49_03550"/>
<comment type="subcellular location">
    <subcellularLocation>
        <location evidence="1">Cell membrane</location>
        <topology evidence="1">Multi-pass membrane protein</topology>
    </subcellularLocation>
</comment>
<dbReference type="InterPro" id="IPR002994">
    <property type="entry name" value="Surf1/Shy1"/>
</dbReference>
<keyword evidence="1" id="KW-0472">Membrane</keyword>
<accession>A0A7H2BGM9</accession>
<dbReference type="AlphaFoldDB" id="A0A7H2BGM9"/>
<name>A0A7H2BGM9_9MICC</name>
<keyword evidence="1" id="KW-1003">Cell membrane</keyword>
<evidence type="ECO:0000313" key="2">
    <source>
        <dbReference type="EMBL" id="QNV38825.1"/>
    </source>
</evidence>
<sequence length="298" mass="33537">MLSMWQLNSSTLGRVNADPAKDRVRPYTEVLKANEPLIQTQVDTVVEAEGTYVQGSSYLIENRLENGAHGYWIVSEFVPKDAQKVSIDGKQTQRAIAVARAWSRTTEIPQEPQGTVKIAGRVVSNEPAVASQSRHDEDAANPRTLASTSTAQLTNLWERPLYSSILTVAAEVPASQSLPVTVEKTIDESSTIIGQNQDLTPVRAAQVEDHDINWLNIFYSLEWLVFAGFALYLWWRMLKDSLDKESDPAQYFEYTGEYFIDEETGRAYYFDPADQQYYFFDTVPDMPSSTTTSRPTAQ</sequence>
<evidence type="ECO:0000313" key="3">
    <source>
        <dbReference type="Proteomes" id="UP000516404"/>
    </source>
</evidence>
<reference evidence="2 3" key="1">
    <citation type="submission" date="2020-09" db="EMBL/GenBank/DDBJ databases">
        <title>Investigation of environmental microbes.</title>
        <authorList>
            <person name="Ou Y."/>
            <person name="Kang Q."/>
        </authorList>
    </citation>
    <scope>NUCLEOTIDE SEQUENCE [LARGE SCALE GENOMIC DNA]</scope>
    <source>
        <strain evidence="2 3">KJZ-14</strain>
    </source>
</reference>
<protein>
    <recommendedName>
        <fullName evidence="1">SURF1-like protein</fullName>
    </recommendedName>
</protein>
<organism evidence="2 3">
    <name type="scientific">Rothia terrae</name>
    <dbReference type="NCBI Taxonomy" id="396015"/>
    <lineage>
        <taxon>Bacteria</taxon>
        <taxon>Bacillati</taxon>
        <taxon>Actinomycetota</taxon>
        <taxon>Actinomycetes</taxon>
        <taxon>Micrococcales</taxon>
        <taxon>Micrococcaceae</taxon>
        <taxon>Rothia</taxon>
    </lineage>
</organism>
<gene>
    <name evidence="2" type="ORF">IDM49_03550</name>
</gene>
<dbReference type="EMBL" id="CP061539">
    <property type="protein sequence ID" value="QNV38825.1"/>
    <property type="molecule type" value="Genomic_DNA"/>
</dbReference>